<dbReference type="InterPro" id="IPR000182">
    <property type="entry name" value="GNAT_dom"/>
</dbReference>
<evidence type="ECO:0000259" key="9">
    <source>
        <dbReference type="PROSITE" id="PS51186"/>
    </source>
</evidence>
<name>A0A4Y9F8A6_9DEIN</name>
<dbReference type="AlphaFoldDB" id="A0A4Y9F8A6"/>
<keyword evidence="4 10" id="KW-0808">Transferase</keyword>
<evidence type="ECO:0000256" key="5">
    <source>
        <dbReference type="ARBA" id="ARBA00023251"/>
    </source>
</evidence>
<proteinExistence type="predicted"/>
<dbReference type="InterPro" id="IPR016181">
    <property type="entry name" value="Acyl_CoA_acyltransferase"/>
</dbReference>
<accession>A0A4Y9F8A6</accession>
<dbReference type="Pfam" id="PF00583">
    <property type="entry name" value="Acetyltransf_1"/>
    <property type="match status" value="1"/>
</dbReference>
<dbReference type="Gene3D" id="3.40.630.30">
    <property type="match status" value="1"/>
</dbReference>
<dbReference type="CDD" id="cd04301">
    <property type="entry name" value="NAT_SF"/>
    <property type="match status" value="1"/>
</dbReference>
<evidence type="ECO:0000256" key="1">
    <source>
        <dbReference type="ARBA" id="ARBA00011738"/>
    </source>
</evidence>
<comment type="subunit">
    <text evidence="1">Homodimer.</text>
</comment>
<reference evidence="10 11" key="1">
    <citation type="submission" date="2019-03" db="EMBL/GenBank/DDBJ databases">
        <title>Thermus tengchongensis species for the arsenic transformation mechanism.</title>
        <authorList>
            <person name="Yuan G.C."/>
        </authorList>
    </citation>
    <scope>NUCLEOTIDE SEQUENCE [LARGE SCALE GENOMIC DNA]</scope>
    <source>
        <strain evidence="10 11">15W</strain>
    </source>
</reference>
<dbReference type="EMBL" id="SJZF01000022">
    <property type="protein sequence ID" value="TFU25406.1"/>
    <property type="molecule type" value="Genomic_DNA"/>
</dbReference>
<dbReference type="PROSITE" id="PS51186">
    <property type="entry name" value="GNAT"/>
    <property type="match status" value="1"/>
</dbReference>
<evidence type="ECO:0000313" key="11">
    <source>
        <dbReference type="Proteomes" id="UP000297668"/>
    </source>
</evidence>
<evidence type="ECO:0000256" key="6">
    <source>
        <dbReference type="ARBA" id="ARBA00023315"/>
    </source>
</evidence>
<evidence type="ECO:0000256" key="4">
    <source>
        <dbReference type="ARBA" id="ARBA00022679"/>
    </source>
</evidence>
<comment type="caution">
    <text evidence="10">The sequence shown here is derived from an EMBL/GenBank/DDBJ whole genome shotgun (WGS) entry which is preliminary data.</text>
</comment>
<sequence length="180" mass="19818">MPRESRVRPLRPEDLPAYLALRLALWPEGGDDLKEVESLLQDPDQAAFVAEVEGQLVGFVEASLRPYAEGCDTRPVGYLEGWYVAPEWRGQGIGRALAEAAEAWARARGCREISTPSWLAPRRGPQRGHEQAASALADGATFACGCLASDAELSSLLGQEVHRRLGYQEVERIVCFRKDL</sequence>
<dbReference type="GO" id="GO:0046677">
    <property type="term" value="P:response to antibiotic"/>
    <property type="evidence" value="ECO:0007669"/>
    <property type="project" value="UniProtKB-KW"/>
</dbReference>
<comment type="catalytic activity">
    <reaction evidence="8">
        <text>kanamycin B + acetyl-CoA = N(6')-acetylkanamycin B + CoA + H(+)</text>
        <dbReference type="Rhea" id="RHEA:16449"/>
        <dbReference type="ChEBI" id="CHEBI:15378"/>
        <dbReference type="ChEBI" id="CHEBI:57287"/>
        <dbReference type="ChEBI" id="CHEBI:57288"/>
        <dbReference type="ChEBI" id="CHEBI:58390"/>
        <dbReference type="ChEBI" id="CHEBI:58549"/>
        <dbReference type="EC" id="2.3.1.82"/>
    </reaction>
</comment>
<dbReference type="SUPFAM" id="SSF55729">
    <property type="entry name" value="Acyl-CoA N-acyltransferases (Nat)"/>
    <property type="match status" value="1"/>
</dbReference>
<evidence type="ECO:0000256" key="8">
    <source>
        <dbReference type="ARBA" id="ARBA00048923"/>
    </source>
</evidence>
<protein>
    <recommendedName>
        <fullName evidence="3">Aminoglycoside N(6')-acetyltransferase type 1</fullName>
        <ecNumber evidence="2">2.3.1.82</ecNumber>
    </recommendedName>
    <alternativeName>
        <fullName evidence="7">Aminoglycoside resistance protein</fullName>
    </alternativeName>
</protein>
<organism evidence="10 11">
    <name type="scientific">Thermus tengchongensis</name>
    <dbReference type="NCBI Taxonomy" id="1214928"/>
    <lineage>
        <taxon>Bacteria</taxon>
        <taxon>Thermotogati</taxon>
        <taxon>Deinococcota</taxon>
        <taxon>Deinococci</taxon>
        <taxon>Thermales</taxon>
        <taxon>Thermaceae</taxon>
        <taxon>Thermus</taxon>
    </lineage>
</organism>
<dbReference type="RefSeq" id="WP_135260837.1">
    <property type="nucleotide sequence ID" value="NZ_SJZF01000022.1"/>
</dbReference>
<dbReference type="GO" id="GO:0047663">
    <property type="term" value="F:aminoglycoside 6'-N-acetyltransferase activity"/>
    <property type="evidence" value="ECO:0007669"/>
    <property type="project" value="UniProtKB-EC"/>
</dbReference>
<evidence type="ECO:0000256" key="3">
    <source>
        <dbReference type="ARBA" id="ARBA00017677"/>
    </source>
</evidence>
<dbReference type="Proteomes" id="UP000297668">
    <property type="component" value="Unassembled WGS sequence"/>
</dbReference>
<keyword evidence="6" id="KW-0012">Acyltransferase</keyword>
<dbReference type="PANTHER" id="PTHR43877">
    <property type="entry name" value="AMINOALKYLPHOSPHONATE N-ACETYLTRANSFERASE-RELATED-RELATED"/>
    <property type="match status" value="1"/>
</dbReference>
<dbReference type="InterPro" id="IPR024170">
    <property type="entry name" value="Aminoglycoside_N6-AcTrfrase"/>
</dbReference>
<dbReference type="PIRSF" id="PIRSF000452">
    <property type="entry name" value="6-N-acetyltransf"/>
    <property type="match status" value="1"/>
</dbReference>
<keyword evidence="5" id="KW-0046">Antibiotic resistance</keyword>
<evidence type="ECO:0000313" key="10">
    <source>
        <dbReference type="EMBL" id="TFU25406.1"/>
    </source>
</evidence>
<dbReference type="EC" id="2.3.1.82" evidence="2"/>
<dbReference type="InterPro" id="IPR050832">
    <property type="entry name" value="Bact_Acetyltransf"/>
</dbReference>
<gene>
    <name evidence="10" type="ORF">E0687_10795</name>
</gene>
<feature type="domain" description="N-acetyltransferase" evidence="9">
    <location>
        <begin position="5"/>
        <end position="180"/>
    </location>
</feature>
<evidence type="ECO:0000256" key="2">
    <source>
        <dbReference type="ARBA" id="ARBA00012888"/>
    </source>
</evidence>
<evidence type="ECO:0000256" key="7">
    <source>
        <dbReference type="ARBA" id="ARBA00029660"/>
    </source>
</evidence>